<proteinExistence type="inferred from homology"/>
<dbReference type="GO" id="GO:0004305">
    <property type="term" value="F:ethanolamine kinase activity"/>
    <property type="evidence" value="ECO:0007669"/>
    <property type="project" value="UniProtKB-EC"/>
</dbReference>
<keyword evidence="4" id="KW-0732">Signal</keyword>
<comment type="pathway">
    <text evidence="1">Phospholipid metabolism; phosphatidylethanolamine biosynthesis; phosphatidylethanolamine from ethanolamine: step 1/3.</text>
</comment>
<sequence length="115" mass="12901">GVGNSAGVTLGLEFVGMVVATSVAVVPGLDCPVAPEEVYVIGVPENDLKTLYVEANIYALASHLFWSLWGLIQAKMSPIDFDYLDYFFLRYKEYKRKKEKHISMALSYLSECRNE</sequence>
<dbReference type="AlphaFoldDB" id="A0A2K3MPP9"/>
<dbReference type="PANTHER" id="PTHR22603:SF66">
    <property type="entry name" value="ETHANOLAMINE KINASE"/>
    <property type="match status" value="1"/>
</dbReference>
<dbReference type="STRING" id="57577.A0A2K3MPP9"/>
<feature type="signal peptide" evidence="4">
    <location>
        <begin position="1"/>
        <end position="20"/>
    </location>
</feature>
<evidence type="ECO:0000313" key="6">
    <source>
        <dbReference type="Proteomes" id="UP000236291"/>
    </source>
</evidence>
<evidence type="ECO:0000256" key="4">
    <source>
        <dbReference type="SAM" id="SignalP"/>
    </source>
</evidence>
<evidence type="ECO:0000256" key="3">
    <source>
        <dbReference type="ARBA" id="ARBA00038874"/>
    </source>
</evidence>
<name>A0A2K3MPP9_TRIPR</name>
<dbReference type="GO" id="GO:0006646">
    <property type="term" value="P:phosphatidylethanolamine biosynthetic process"/>
    <property type="evidence" value="ECO:0007669"/>
    <property type="project" value="TreeGrafter"/>
</dbReference>
<dbReference type="EMBL" id="ASHM01010912">
    <property type="protein sequence ID" value="PNX92790.1"/>
    <property type="molecule type" value="Genomic_DNA"/>
</dbReference>
<dbReference type="Gene3D" id="3.90.1200.10">
    <property type="match status" value="1"/>
</dbReference>
<dbReference type="ExpressionAtlas" id="A0A2K3MPP9">
    <property type="expression patterns" value="baseline"/>
</dbReference>
<protein>
    <recommendedName>
        <fullName evidence="3">ethanolamine kinase</fullName>
        <ecNumber evidence="3">2.7.1.82</ecNumber>
    </recommendedName>
</protein>
<comment type="caution">
    <text evidence="5">The sequence shown here is derived from an EMBL/GenBank/DDBJ whole genome shotgun (WGS) entry which is preliminary data.</text>
</comment>
<dbReference type="EC" id="2.7.1.82" evidence="3"/>
<dbReference type="Pfam" id="PF01633">
    <property type="entry name" value="Choline_kinase"/>
    <property type="match status" value="1"/>
</dbReference>
<accession>A0A2K3MPP9</accession>
<feature type="chain" id="PRO_5014444240" description="ethanolamine kinase" evidence="4">
    <location>
        <begin position="21"/>
        <end position="115"/>
    </location>
</feature>
<dbReference type="SUPFAM" id="SSF56112">
    <property type="entry name" value="Protein kinase-like (PK-like)"/>
    <property type="match status" value="1"/>
</dbReference>
<feature type="non-terminal residue" evidence="5">
    <location>
        <position position="1"/>
    </location>
</feature>
<dbReference type="Proteomes" id="UP000236291">
    <property type="component" value="Unassembled WGS sequence"/>
</dbReference>
<comment type="similarity">
    <text evidence="2">Belongs to the choline/ethanolamine kinase family.</text>
</comment>
<dbReference type="GO" id="GO:0005737">
    <property type="term" value="C:cytoplasm"/>
    <property type="evidence" value="ECO:0007669"/>
    <property type="project" value="TreeGrafter"/>
</dbReference>
<evidence type="ECO:0000256" key="1">
    <source>
        <dbReference type="ARBA" id="ARBA00037883"/>
    </source>
</evidence>
<evidence type="ECO:0000256" key="2">
    <source>
        <dbReference type="ARBA" id="ARBA00038211"/>
    </source>
</evidence>
<keyword evidence="5" id="KW-0808">Transferase</keyword>
<dbReference type="InterPro" id="IPR011009">
    <property type="entry name" value="Kinase-like_dom_sf"/>
</dbReference>
<reference evidence="5 6" key="2">
    <citation type="journal article" date="2017" name="Front. Plant Sci.">
        <title>Gene Classification and Mining of Molecular Markers Useful in Red Clover (Trifolium pratense) Breeding.</title>
        <authorList>
            <person name="Istvanek J."/>
            <person name="Dluhosova J."/>
            <person name="Dluhos P."/>
            <person name="Patkova L."/>
            <person name="Nedelnik J."/>
            <person name="Repkova J."/>
        </authorList>
    </citation>
    <scope>NUCLEOTIDE SEQUENCE [LARGE SCALE GENOMIC DNA]</scope>
    <source>
        <strain evidence="6">cv. Tatra</strain>
        <tissue evidence="5">Young leaves</tissue>
    </source>
</reference>
<reference evidence="5 6" key="1">
    <citation type="journal article" date="2014" name="Am. J. Bot.">
        <title>Genome assembly and annotation for red clover (Trifolium pratense; Fabaceae).</title>
        <authorList>
            <person name="Istvanek J."/>
            <person name="Jaros M."/>
            <person name="Krenek A."/>
            <person name="Repkova J."/>
        </authorList>
    </citation>
    <scope>NUCLEOTIDE SEQUENCE [LARGE SCALE GENOMIC DNA]</scope>
    <source>
        <strain evidence="6">cv. Tatra</strain>
        <tissue evidence="5">Young leaves</tissue>
    </source>
</reference>
<dbReference type="PANTHER" id="PTHR22603">
    <property type="entry name" value="CHOLINE/ETHANOALAMINE KINASE"/>
    <property type="match status" value="1"/>
</dbReference>
<keyword evidence="5" id="KW-0418">Kinase</keyword>
<evidence type="ECO:0000313" key="5">
    <source>
        <dbReference type="EMBL" id="PNX92790.1"/>
    </source>
</evidence>
<gene>
    <name evidence="5" type="ORF">L195_g015931</name>
</gene>
<organism evidence="5 6">
    <name type="scientific">Trifolium pratense</name>
    <name type="common">Red clover</name>
    <dbReference type="NCBI Taxonomy" id="57577"/>
    <lineage>
        <taxon>Eukaryota</taxon>
        <taxon>Viridiplantae</taxon>
        <taxon>Streptophyta</taxon>
        <taxon>Embryophyta</taxon>
        <taxon>Tracheophyta</taxon>
        <taxon>Spermatophyta</taxon>
        <taxon>Magnoliopsida</taxon>
        <taxon>eudicotyledons</taxon>
        <taxon>Gunneridae</taxon>
        <taxon>Pentapetalae</taxon>
        <taxon>rosids</taxon>
        <taxon>fabids</taxon>
        <taxon>Fabales</taxon>
        <taxon>Fabaceae</taxon>
        <taxon>Papilionoideae</taxon>
        <taxon>50 kb inversion clade</taxon>
        <taxon>NPAAA clade</taxon>
        <taxon>Hologalegina</taxon>
        <taxon>IRL clade</taxon>
        <taxon>Trifolieae</taxon>
        <taxon>Trifolium</taxon>
    </lineage>
</organism>